<dbReference type="GO" id="GO:0016740">
    <property type="term" value="F:transferase activity"/>
    <property type="evidence" value="ECO:0007669"/>
    <property type="project" value="UniProtKB-KW"/>
</dbReference>
<keyword evidence="1" id="KW-0808">Transferase</keyword>
<comment type="caution">
    <text evidence="1">The sequence shown here is derived from an EMBL/GenBank/DDBJ whole genome shotgun (WGS) entry which is preliminary data.</text>
</comment>
<dbReference type="Proteomes" id="UP000475666">
    <property type="component" value="Unassembled WGS sequence"/>
</dbReference>
<sequence>DVPARALTAQTAARAVSKAVLAGRALDEVERSLVDACARMASVPPADPRG</sequence>
<accession>A0A6G3TDK2</accession>
<dbReference type="EMBL" id="JAAGMQ010000455">
    <property type="protein sequence ID" value="NEC34673.1"/>
    <property type="molecule type" value="Genomic_DNA"/>
</dbReference>
<dbReference type="AlphaFoldDB" id="A0A6G3TDK2"/>
<evidence type="ECO:0000313" key="1">
    <source>
        <dbReference type="EMBL" id="NEC34673.1"/>
    </source>
</evidence>
<feature type="non-terminal residue" evidence="1">
    <location>
        <position position="1"/>
    </location>
</feature>
<name>A0A6G3TDK2_9ACTN</name>
<gene>
    <name evidence="1" type="ORF">G3I66_16075</name>
</gene>
<organism evidence="1 2">
    <name type="scientific">Streptomyces rubrogriseus</name>
    <dbReference type="NCBI Taxonomy" id="194673"/>
    <lineage>
        <taxon>Bacteria</taxon>
        <taxon>Bacillati</taxon>
        <taxon>Actinomycetota</taxon>
        <taxon>Actinomycetes</taxon>
        <taxon>Kitasatosporales</taxon>
        <taxon>Streptomycetaceae</taxon>
        <taxon>Streptomyces</taxon>
        <taxon>Streptomyces violaceoruber group</taxon>
    </lineage>
</organism>
<proteinExistence type="predicted"/>
<reference evidence="1 2" key="1">
    <citation type="submission" date="2020-01" db="EMBL/GenBank/DDBJ databases">
        <title>Insect and environment-associated Actinomycetes.</title>
        <authorList>
            <person name="Currrie C."/>
            <person name="Chevrette M."/>
            <person name="Carlson C."/>
            <person name="Stubbendieck R."/>
            <person name="Wendt-Pienkowski E."/>
        </authorList>
    </citation>
    <scope>NUCLEOTIDE SEQUENCE [LARGE SCALE GENOMIC DNA]</scope>
    <source>
        <strain evidence="1 2">SID7739</strain>
    </source>
</reference>
<protein>
    <submittedName>
        <fullName evidence="1">Aminoglycoside phosphotransferase family protein</fullName>
    </submittedName>
</protein>
<evidence type="ECO:0000313" key="2">
    <source>
        <dbReference type="Proteomes" id="UP000475666"/>
    </source>
</evidence>